<accession>A0ABQ5DSE0</accession>
<dbReference type="EMBL" id="BQNB010015615">
    <property type="protein sequence ID" value="GJT42087.1"/>
    <property type="molecule type" value="Genomic_DNA"/>
</dbReference>
<dbReference type="Proteomes" id="UP001151760">
    <property type="component" value="Unassembled WGS sequence"/>
</dbReference>
<comment type="caution">
    <text evidence="1">The sequence shown here is derived from an EMBL/GenBank/DDBJ whole genome shotgun (WGS) entry which is preliminary data.</text>
</comment>
<evidence type="ECO:0000313" key="2">
    <source>
        <dbReference type="Proteomes" id="UP001151760"/>
    </source>
</evidence>
<reference evidence="1" key="1">
    <citation type="journal article" date="2022" name="Int. J. Mol. Sci.">
        <title>Draft Genome of Tanacetum Coccineum: Genomic Comparison of Closely Related Tanacetum-Family Plants.</title>
        <authorList>
            <person name="Yamashiro T."/>
            <person name="Shiraishi A."/>
            <person name="Nakayama K."/>
            <person name="Satake H."/>
        </authorList>
    </citation>
    <scope>NUCLEOTIDE SEQUENCE</scope>
</reference>
<protein>
    <submittedName>
        <fullName evidence="1">Uncharacterized protein</fullName>
    </submittedName>
</protein>
<gene>
    <name evidence="1" type="ORF">Tco_0941952</name>
</gene>
<evidence type="ECO:0000313" key="1">
    <source>
        <dbReference type="EMBL" id="GJT42087.1"/>
    </source>
</evidence>
<name>A0ABQ5DSE0_9ASTR</name>
<sequence length="123" mass="14004">MLLMALPNEHLLTFNQYKDAKTLFDAIQTRFGGNDDTKKTQKTLLKQRYENFNAPSTESLDSIFNRLQKIVSQLAILEVLGIKKRQLRKSYNGKKKPLNPRRTVNVEDTSSKALMAIDGAGFD</sequence>
<proteinExistence type="predicted"/>
<reference evidence="1" key="2">
    <citation type="submission" date="2022-01" db="EMBL/GenBank/DDBJ databases">
        <authorList>
            <person name="Yamashiro T."/>
            <person name="Shiraishi A."/>
            <person name="Satake H."/>
            <person name="Nakayama K."/>
        </authorList>
    </citation>
    <scope>NUCLEOTIDE SEQUENCE</scope>
</reference>
<keyword evidence="2" id="KW-1185">Reference proteome</keyword>
<organism evidence="1 2">
    <name type="scientific">Tanacetum coccineum</name>
    <dbReference type="NCBI Taxonomy" id="301880"/>
    <lineage>
        <taxon>Eukaryota</taxon>
        <taxon>Viridiplantae</taxon>
        <taxon>Streptophyta</taxon>
        <taxon>Embryophyta</taxon>
        <taxon>Tracheophyta</taxon>
        <taxon>Spermatophyta</taxon>
        <taxon>Magnoliopsida</taxon>
        <taxon>eudicotyledons</taxon>
        <taxon>Gunneridae</taxon>
        <taxon>Pentapetalae</taxon>
        <taxon>asterids</taxon>
        <taxon>campanulids</taxon>
        <taxon>Asterales</taxon>
        <taxon>Asteraceae</taxon>
        <taxon>Asteroideae</taxon>
        <taxon>Anthemideae</taxon>
        <taxon>Anthemidinae</taxon>
        <taxon>Tanacetum</taxon>
    </lineage>
</organism>